<dbReference type="Pfam" id="PF08281">
    <property type="entry name" value="Sigma70_r4_2"/>
    <property type="match status" value="1"/>
</dbReference>
<dbReference type="SUPFAM" id="SSF88659">
    <property type="entry name" value="Sigma3 and sigma4 domains of RNA polymerase sigma factors"/>
    <property type="match status" value="1"/>
</dbReference>
<dbReference type="EMBL" id="BJXA01000004">
    <property type="protein sequence ID" value="GEM36619.1"/>
    <property type="molecule type" value="Genomic_DNA"/>
</dbReference>
<evidence type="ECO:0000313" key="11">
    <source>
        <dbReference type="Proteomes" id="UP000321424"/>
    </source>
</evidence>
<dbReference type="Proteomes" id="UP000321424">
    <property type="component" value="Unassembled WGS sequence"/>
</dbReference>
<dbReference type="Gene3D" id="1.10.10.10">
    <property type="entry name" value="Winged helix-like DNA-binding domain superfamily/Winged helix DNA-binding domain"/>
    <property type="match status" value="1"/>
</dbReference>
<dbReference type="InterPro" id="IPR013249">
    <property type="entry name" value="RNA_pol_sigma70_r4_t2"/>
</dbReference>
<keyword evidence="4" id="KW-0731">Sigma factor</keyword>
<dbReference type="NCBIfam" id="TIGR02937">
    <property type="entry name" value="sigma70-ECF"/>
    <property type="match status" value="1"/>
</dbReference>
<dbReference type="Gene3D" id="1.10.1740.10">
    <property type="match status" value="1"/>
</dbReference>
<protein>
    <submittedName>
        <fullName evidence="10">Putative sigma factor</fullName>
    </submittedName>
</protein>
<dbReference type="Pfam" id="PF04542">
    <property type="entry name" value="Sigma70_r2"/>
    <property type="match status" value="1"/>
</dbReference>
<dbReference type="AlphaFoldDB" id="A0A511M7N3"/>
<comment type="subunit">
    <text evidence="2">Interacts transiently with the RNA polymerase catalytic core formed by RpoA, RpoB, RpoC and RpoZ (2 alpha, 1 beta, 1 beta' and 1 omega subunit) to form the RNA polymerase holoenzyme that can initiate transcription.</text>
</comment>
<dbReference type="Gene3D" id="3.10.450.50">
    <property type="match status" value="1"/>
</dbReference>
<accession>A0A511M7N3</accession>
<keyword evidence="6" id="KW-0804">Transcription</keyword>
<dbReference type="InterPro" id="IPR013325">
    <property type="entry name" value="RNA_pol_sigma_r2"/>
</dbReference>
<dbReference type="CDD" id="cd06171">
    <property type="entry name" value="Sigma70_r4"/>
    <property type="match status" value="1"/>
</dbReference>
<feature type="domain" description="RNA polymerase sigma-70 region 2" evidence="8">
    <location>
        <begin position="45"/>
        <end position="110"/>
    </location>
</feature>
<dbReference type="GO" id="GO:0003677">
    <property type="term" value="F:DNA binding"/>
    <property type="evidence" value="ECO:0007669"/>
    <property type="project" value="UniProtKB-KW"/>
</dbReference>
<dbReference type="GO" id="GO:0006352">
    <property type="term" value="P:DNA-templated transcription initiation"/>
    <property type="evidence" value="ECO:0007669"/>
    <property type="project" value="InterPro"/>
</dbReference>
<proteinExistence type="inferred from homology"/>
<dbReference type="InterPro" id="IPR032710">
    <property type="entry name" value="NTF2-like_dom_sf"/>
</dbReference>
<dbReference type="InterPro" id="IPR014284">
    <property type="entry name" value="RNA_pol_sigma-70_dom"/>
</dbReference>
<dbReference type="PANTHER" id="PTHR30173:SF36">
    <property type="entry name" value="ECF RNA POLYMERASE SIGMA FACTOR SIGJ"/>
    <property type="match status" value="1"/>
</dbReference>
<keyword evidence="3" id="KW-0805">Transcription regulation</keyword>
<dbReference type="InterPro" id="IPR013324">
    <property type="entry name" value="RNA_pol_sigma_r3/r4-like"/>
</dbReference>
<dbReference type="SUPFAM" id="SSF88946">
    <property type="entry name" value="Sigma2 domain of RNA polymerase sigma factors"/>
    <property type="match status" value="1"/>
</dbReference>
<dbReference type="SUPFAM" id="SSF54427">
    <property type="entry name" value="NTF2-like"/>
    <property type="match status" value="1"/>
</dbReference>
<dbReference type="InterPro" id="IPR007627">
    <property type="entry name" value="RNA_pol_sigma70_r2"/>
</dbReference>
<evidence type="ECO:0000313" key="10">
    <source>
        <dbReference type="EMBL" id="GEM36619.1"/>
    </source>
</evidence>
<evidence type="ECO:0000256" key="6">
    <source>
        <dbReference type="ARBA" id="ARBA00023163"/>
    </source>
</evidence>
<name>A0A511M7N3_9NOCA</name>
<evidence type="ECO:0000259" key="8">
    <source>
        <dbReference type="Pfam" id="PF04542"/>
    </source>
</evidence>
<keyword evidence="11" id="KW-1185">Reference proteome</keyword>
<dbReference type="InterPro" id="IPR014303">
    <property type="entry name" value="RNA_pol_sigma-70_ECF"/>
</dbReference>
<sequence length="334" mass="36874">MPLHADFDAVSAGLPVAARPDRARTGPDGGPMIERTEDTTEPDVFDRFRPLLFTIAYEILGSAADAEDVLQDSYLRWRDIDQDEVEHPRAYLVQIVTRQSLNQLRSARRRREDYVGNWLPEPIRTEHDASHDVLLAESVSMAMLLVLETLSPTERAVFLLSEVFGHSLVEIADMIGKSDTTVRQIAHRAREHVQARRKRFEPDADTNRAVLDRFLLAARTGDVQNLMDVLAPDVVQISDGGGKAIVAGRPITGAAAVAGFLIKLAQHSMAGMVAEFGTFNALPAILLRSEGGQLDTVLMIEIAGDRITGLYAVRNPDKLRSADVLRPLDRPQDV</sequence>
<dbReference type="NCBIfam" id="TIGR02957">
    <property type="entry name" value="SigX4"/>
    <property type="match status" value="1"/>
</dbReference>
<organism evidence="10 11">
    <name type="scientific">Nocardia ninae NBRC 108245</name>
    <dbReference type="NCBI Taxonomy" id="1210091"/>
    <lineage>
        <taxon>Bacteria</taxon>
        <taxon>Bacillati</taxon>
        <taxon>Actinomycetota</taxon>
        <taxon>Actinomycetes</taxon>
        <taxon>Mycobacteriales</taxon>
        <taxon>Nocardiaceae</taxon>
        <taxon>Nocardia</taxon>
    </lineage>
</organism>
<evidence type="ECO:0000256" key="7">
    <source>
        <dbReference type="SAM" id="MobiDB-lite"/>
    </source>
</evidence>
<evidence type="ECO:0000256" key="2">
    <source>
        <dbReference type="ARBA" id="ARBA00011344"/>
    </source>
</evidence>
<dbReference type="InterPro" id="IPR036388">
    <property type="entry name" value="WH-like_DNA-bd_sf"/>
</dbReference>
<evidence type="ECO:0000256" key="1">
    <source>
        <dbReference type="ARBA" id="ARBA00010641"/>
    </source>
</evidence>
<dbReference type="NCBIfam" id="NF007214">
    <property type="entry name" value="PRK09636.1"/>
    <property type="match status" value="1"/>
</dbReference>
<feature type="domain" description="RNA polymerase sigma factor 70 region 4 type 2" evidence="9">
    <location>
        <begin position="141"/>
        <end position="192"/>
    </location>
</feature>
<keyword evidence="5" id="KW-0238">DNA-binding</keyword>
<dbReference type="PANTHER" id="PTHR30173">
    <property type="entry name" value="SIGMA 19 FACTOR"/>
    <property type="match status" value="1"/>
</dbReference>
<evidence type="ECO:0000256" key="5">
    <source>
        <dbReference type="ARBA" id="ARBA00023125"/>
    </source>
</evidence>
<gene>
    <name evidence="10" type="ORF">NN4_11380</name>
</gene>
<evidence type="ECO:0000256" key="4">
    <source>
        <dbReference type="ARBA" id="ARBA00023082"/>
    </source>
</evidence>
<comment type="similarity">
    <text evidence="1">Belongs to the sigma-70 factor family. ECF subfamily.</text>
</comment>
<evidence type="ECO:0000256" key="3">
    <source>
        <dbReference type="ARBA" id="ARBA00023015"/>
    </source>
</evidence>
<comment type="caution">
    <text evidence="10">The sequence shown here is derived from an EMBL/GenBank/DDBJ whole genome shotgun (WGS) entry which is preliminary data.</text>
</comment>
<feature type="region of interest" description="Disordered" evidence="7">
    <location>
        <begin position="16"/>
        <end position="40"/>
    </location>
</feature>
<reference evidence="10 11" key="1">
    <citation type="submission" date="2019-07" db="EMBL/GenBank/DDBJ databases">
        <title>Whole genome shotgun sequence of Nocardia ninae NBRC 108245.</title>
        <authorList>
            <person name="Hosoyama A."/>
            <person name="Uohara A."/>
            <person name="Ohji S."/>
            <person name="Ichikawa N."/>
        </authorList>
    </citation>
    <scope>NUCLEOTIDE SEQUENCE [LARGE SCALE GENOMIC DNA]</scope>
    <source>
        <strain evidence="10 11">NBRC 108245</strain>
    </source>
</reference>
<dbReference type="GO" id="GO:0016987">
    <property type="term" value="F:sigma factor activity"/>
    <property type="evidence" value="ECO:0007669"/>
    <property type="project" value="UniProtKB-KW"/>
</dbReference>
<dbReference type="InterPro" id="IPR052704">
    <property type="entry name" value="ECF_Sigma-70_Domain"/>
</dbReference>
<evidence type="ECO:0000259" key="9">
    <source>
        <dbReference type="Pfam" id="PF08281"/>
    </source>
</evidence>